<reference evidence="9 10" key="1">
    <citation type="submission" date="2016-01" db="EMBL/GenBank/DDBJ databases">
        <title>Draft Genome Sequences of Seven Thermophilic Sporeformers Isolated from Foods.</title>
        <authorList>
            <person name="Berendsen E.M."/>
            <person name="Wells-Bennik M.H."/>
            <person name="Krawcyk A.O."/>
            <person name="De Jong A."/>
            <person name="Holsappel S."/>
            <person name="Eijlander R.T."/>
            <person name="Kuipers O.P."/>
        </authorList>
    </citation>
    <scope>NUCLEOTIDE SEQUENCE [LARGE SCALE GENOMIC DNA]</scope>
    <source>
        <strain evidence="9 10">B4119</strain>
    </source>
</reference>
<evidence type="ECO:0000313" key="9">
    <source>
        <dbReference type="EMBL" id="KYD10698.1"/>
    </source>
</evidence>
<organism evidence="9 10">
    <name type="scientific">Saccharococcus caldoxylosilyticus</name>
    <dbReference type="NCBI Taxonomy" id="81408"/>
    <lineage>
        <taxon>Bacteria</taxon>
        <taxon>Bacillati</taxon>
        <taxon>Bacillota</taxon>
        <taxon>Bacilli</taxon>
        <taxon>Bacillales</taxon>
        <taxon>Anoxybacillaceae</taxon>
        <taxon>Saccharococcus</taxon>
    </lineage>
</organism>
<evidence type="ECO:0000256" key="6">
    <source>
        <dbReference type="ARBA" id="ARBA00023136"/>
    </source>
</evidence>
<evidence type="ECO:0000256" key="5">
    <source>
        <dbReference type="ARBA" id="ARBA00022989"/>
    </source>
</evidence>
<feature type="transmembrane region" description="Helical" evidence="7">
    <location>
        <begin position="270"/>
        <end position="292"/>
    </location>
</feature>
<evidence type="ECO:0000256" key="2">
    <source>
        <dbReference type="ARBA" id="ARBA00022448"/>
    </source>
</evidence>
<protein>
    <recommendedName>
        <fullName evidence="8">ABC transmembrane type-1 domain-containing protein</fullName>
    </recommendedName>
</protein>
<dbReference type="InterPro" id="IPR035906">
    <property type="entry name" value="MetI-like_sf"/>
</dbReference>
<dbReference type="Pfam" id="PF00528">
    <property type="entry name" value="BPD_transp_1"/>
    <property type="match status" value="1"/>
</dbReference>
<sequence>MNKMKQREARLGWLMVAPALLAVAAVALYPIVHTFWLSLHTVKLTEPGLGRPFVGLQNYINLLTDNRTLNALWNTIIFTVSSVSLEFVFGLAIALLIHRNFFGRGIVRAAVLVPWAIPTVVSAMMWKFMYNDQYGVINDILKKLGIISEYKAWLGDASWALISLIVTDVWKTTPFMALLLLAGLQLIPEELYESAKVDGAGAWKRFWHITLPMLKPTILVALLFRTLDAFRVFDIVMVMTGGGPGNSTEVISTYAYKVLMRYLDFGNGSALAVIVFVCVFLICLFFITVLGVQLVDDEEGGRNFWSKRRFAQSAKTFSSTEQSHSSF</sequence>
<accession>A0A150LED8</accession>
<evidence type="ECO:0000256" key="7">
    <source>
        <dbReference type="RuleBase" id="RU363032"/>
    </source>
</evidence>
<dbReference type="SUPFAM" id="SSF161098">
    <property type="entry name" value="MetI-like"/>
    <property type="match status" value="1"/>
</dbReference>
<keyword evidence="3" id="KW-1003">Cell membrane</keyword>
<dbReference type="CDD" id="cd06261">
    <property type="entry name" value="TM_PBP2"/>
    <property type="match status" value="1"/>
</dbReference>
<dbReference type="STRING" id="81408.B4119_2409"/>
<dbReference type="PANTHER" id="PTHR43005:SF2">
    <property type="entry name" value="INTEGRAL MEMBRANE SUGAR TRANSPORT PROTEIN"/>
    <property type="match status" value="1"/>
</dbReference>
<dbReference type="GO" id="GO:0055085">
    <property type="term" value="P:transmembrane transport"/>
    <property type="evidence" value="ECO:0007669"/>
    <property type="project" value="InterPro"/>
</dbReference>
<feature type="transmembrane region" description="Helical" evidence="7">
    <location>
        <begin position="12"/>
        <end position="32"/>
    </location>
</feature>
<keyword evidence="5 7" id="KW-1133">Transmembrane helix</keyword>
<feature type="domain" description="ABC transmembrane type-1" evidence="8">
    <location>
        <begin position="72"/>
        <end position="286"/>
    </location>
</feature>
<evidence type="ECO:0000313" key="10">
    <source>
        <dbReference type="Proteomes" id="UP000075455"/>
    </source>
</evidence>
<keyword evidence="4 7" id="KW-0812">Transmembrane</keyword>
<comment type="similarity">
    <text evidence="7">Belongs to the binding-protein-dependent transport system permease family.</text>
</comment>
<dbReference type="PATRIC" id="fig|81408.3.peg.170"/>
<gene>
    <name evidence="9" type="ORF">B4119_2409</name>
</gene>
<proteinExistence type="inferred from homology"/>
<name>A0A150LED8_9BACL</name>
<dbReference type="Proteomes" id="UP000075455">
    <property type="component" value="Unassembled WGS sequence"/>
</dbReference>
<dbReference type="PROSITE" id="PS50928">
    <property type="entry name" value="ABC_TM1"/>
    <property type="match status" value="1"/>
</dbReference>
<evidence type="ECO:0000256" key="1">
    <source>
        <dbReference type="ARBA" id="ARBA00004651"/>
    </source>
</evidence>
<dbReference type="GO" id="GO:0005886">
    <property type="term" value="C:plasma membrane"/>
    <property type="evidence" value="ECO:0007669"/>
    <property type="project" value="UniProtKB-SubCell"/>
</dbReference>
<dbReference type="PANTHER" id="PTHR43005">
    <property type="entry name" value="BLR7065 PROTEIN"/>
    <property type="match status" value="1"/>
</dbReference>
<dbReference type="InterPro" id="IPR000515">
    <property type="entry name" value="MetI-like"/>
</dbReference>
<dbReference type="AlphaFoldDB" id="A0A150LED8"/>
<comment type="caution">
    <text evidence="9">The sequence shown here is derived from an EMBL/GenBank/DDBJ whole genome shotgun (WGS) entry which is preliminary data.</text>
</comment>
<dbReference type="EMBL" id="LQYS01000085">
    <property type="protein sequence ID" value="KYD10698.1"/>
    <property type="molecule type" value="Genomic_DNA"/>
</dbReference>
<feature type="transmembrane region" description="Helical" evidence="7">
    <location>
        <begin position="205"/>
        <end position="224"/>
    </location>
</feature>
<keyword evidence="2 7" id="KW-0813">Transport</keyword>
<feature type="transmembrane region" description="Helical" evidence="7">
    <location>
        <begin position="71"/>
        <end position="97"/>
    </location>
</feature>
<keyword evidence="6 7" id="KW-0472">Membrane</keyword>
<evidence type="ECO:0000259" key="8">
    <source>
        <dbReference type="PROSITE" id="PS50928"/>
    </source>
</evidence>
<feature type="transmembrane region" description="Helical" evidence="7">
    <location>
        <begin position="109"/>
        <end position="129"/>
    </location>
</feature>
<comment type="subcellular location">
    <subcellularLocation>
        <location evidence="1 7">Cell membrane</location>
        <topology evidence="1 7">Multi-pass membrane protein</topology>
    </subcellularLocation>
</comment>
<evidence type="ECO:0000256" key="4">
    <source>
        <dbReference type="ARBA" id="ARBA00022692"/>
    </source>
</evidence>
<dbReference type="Gene3D" id="1.10.3720.10">
    <property type="entry name" value="MetI-like"/>
    <property type="match status" value="1"/>
</dbReference>
<evidence type="ECO:0000256" key="3">
    <source>
        <dbReference type="ARBA" id="ARBA00022475"/>
    </source>
</evidence>